<keyword evidence="4" id="KW-1185">Reference proteome</keyword>
<feature type="coiled-coil region" evidence="1">
    <location>
        <begin position="727"/>
        <end position="759"/>
    </location>
</feature>
<gene>
    <name evidence="3" type="ORF">PGLA1383_LOCUS48438</name>
</gene>
<evidence type="ECO:0000313" key="4">
    <source>
        <dbReference type="Proteomes" id="UP000654075"/>
    </source>
</evidence>
<name>A0A813H418_POLGL</name>
<feature type="compositionally biased region" description="Basic and acidic residues" evidence="2">
    <location>
        <begin position="664"/>
        <end position="673"/>
    </location>
</feature>
<feature type="compositionally biased region" description="Basic and acidic residues" evidence="2">
    <location>
        <begin position="524"/>
        <end position="537"/>
    </location>
</feature>
<protein>
    <submittedName>
        <fullName evidence="3">Uncharacterized protein</fullName>
    </submittedName>
</protein>
<feature type="compositionally biased region" description="Gly residues" evidence="2">
    <location>
        <begin position="12"/>
        <end position="22"/>
    </location>
</feature>
<feature type="region of interest" description="Disordered" evidence="2">
    <location>
        <begin position="513"/>
        <end position="540"/>
    </location>
</feature>
<feature type="region of interest" description="Disordered" evidence="2">
    <location>
        <begin position="1"/>
        <end position="78"/>
    </location>
</feature>
<comment type="caution">
    <text evidence="3">The sequence shown here is derived from an EMBL/GenBank/DDBJ whole genome shotgun (WGS) entry which is preliminary data.</text>
</comment>
<proteinExistence type="predicted"/>
<evidence type="ECO:0000256" key="1">
    <source>
        <dbReference type="SAM" id="Coils"/>
    </source>
</evidence>
<feature type="region of interest" description="Disordered" evidence="2">
    <location>
        <begin position="107"/>
        <end position="162"/>
    </location>
</feature>
<accession>A0A813H418</accession>
<feature type="compositionally biased region" description="Polar residues" evidence="2">
    <location>
        <begin position="651"/>
        <end position="661"/>
    </location>
</feature>
<keyword evidence="1" id="KW-0175">Coiled coil</keyword>
<feature type="region of interest" description="Disordered" evidence="2">
    <location>
        <begin position="635"/>
        <end position="680"/>
    </location>
</feature>
<evidence type="ECO:0000313" key="3">
    <source>
        <dbReference type="EMBL" id="CAE8632486.1"/>
    </source>
</evidence>
<feature type="compositionally biased region" description="Low complexity" evidence="2">
    <location>
        <begin position="48"/>
        <end position="64"/>
    </location>
</feature>
<dbReference type="Proteomes" id="UP000654075">
    <property type="component" value="Unassembled WGS sequence"/>
</dbReference>
<dbReference type="AlphaFoldDB" id="A0A813H418"/>
<evidence type="ECO:0000256" key="2">
    <source>
        <dbReference type="SAM" id="MobiDB-lite"/>
    </source>
</evidence>
<feature type="region of interest" description="Disordered" evidence="2">
    <location>
        <begin position="603"/>
        <end position="622"/>
    </location>
</feature>
<dbReference type="EMBL" id="CAJNNV010030419">
    <property type="protein sequence ID" value="CAE8632486.1"/>
    <property type="molecule type" value="Genomic_DNA"/>
</dbReference>
<feature type="compositionally biased region" description="Low complexity" evidence="2">
    <location>
        <begin position="23"/>
        <end position="35"/>
    </location>
</feature>
<organism evidence="3 4">
    <name type="scientific">Polarella glacialis</name>
    <name type="common">Dinoflagellate</name>
    <dbReference type="NCBI Taxonomy" id="89957"/>
    <lineage>
        <taxon>Eukaryota</taxon>
        <taxon>Sar</taxon>
        <taxon>Alveolata</taxon>
        <taxon>Dinophyceae</taxon>
        <taxon>Suessiales</taxon>
        <taxon>Suessiaceae</taxon>
        <taxon>Polarella</taxon>
    </lineage>
</organism>
<feature type="coiled-coil region" evidence="1">
    <location>
        <begin position="298"/>
        <end position="325"/>
    </location>
</feature>
<sequence>MSYAQLALAGPRGCGRSGGSGSGSCSSSAASPPRSYGRCLAELPSAPNNNNNKNNNHNNHNNNNAPSTPGRPTGRGVFVSPAAAAEPLRGNCQLRRVAPLGNCQVADPSGAAVATGSDVTATSASGGRRAQRTGSAPALKSGREQSGHAMLSPGVFASSDGGQRASRASAFAPLLAVSDAAAPATPAEERERAQQEEFVALSREMRRKWEAVLTATEQQRQAEVKMGQQVAQLREQLGSCHAEASEACQEARRASTQALSTASVTEGFQDQAERWEKQRESVMAALKHGDRAVADELLRKMAELNEKLGANMLALEEQLSQELQQGLGVQQVVLDGLAEERCAREGLAEDVDARLCSLQSEVADRQGEAVGAELVAELREEFQRELVCGLQEVRAARAAESMHPIVSTEAVEAELRGAIAVSIAEATRTLQATARLEAQARFDAFQAEGLRTLRETLAGATAAEARAAEAAVKAGQYVEELRATAECSGRAGAGDAVTDTVVLCQISENDSDISSERTGVSHRQNWDEEKRNAKESQDETSLSTAQLVRLLRKEASREVQEVRELCQELLGLVAEQQHACSGCLALQQELEVLATRLPGEVVVEPTATGGGDDDGQGTASAWEEEEVTQLLNCSAASSWPPTDGARLDGSSIRSLTASPVTPRSPREVSRELPQDTSTASVGSAYEAWQTFAEGANEHGEWVLPDGCLLAEGTPARLELELELVLTTQKVKLELQKMEMEAQQAELAGQSQRLDTQQAELGSQREMLEKWLTAGVDNLRQEVLSAVQAATDARGCSTESNISNDRNVRSECSRQKCKARASATSIGVCV</sequence>
<reference evidence="3" key="1">
    <citation type="submission" date="2021-02" db="EMBL/GenBank/DDBJ databases">
        <authorList>
            <person name="Dougan E. K."/>
            <person name="Rhodes N."/>
            <person name="Thang M."/>
            <person name="Chan C."/>
        </authorList>
    </citation>
    <scope>NUCLEOTIDE SEQUENCE</scope>
</reference>